<comment type="caution">
    <text evidence="2">The sequence shown here is derived from an EMBL/GenBank/DDBJ whole genome shotgun (WGS) entry which is preliminary data.</text>
</comment>
<reference evidence="2" key="1">
    <citation type="submission" date="2023-03" db="EMBL/GenBank/DDBJ databases">
        <title>Massive genome expansion in bonnet fungi (Mycena s.s.) driven by repeated elements and novel gene families across ecological guilds.</title>
        <authorList>
            <consortium name="Lawrence Berkeley National Laboratory"/>
            <person name="Harder C.B."/>
            <person name="Miyauchi S."/>
            <person name="Viragh M."/>
            <person name="Kuo A."/>
            <person name="Thoen E."/>
            <person name="Andreopoulos B."/>
            <person name="Lu D."/>
            <person name="Skrede I."/>
            <person name="Drula E."/>
            <person name="Henrissat B."/>
            <person name="Morin E."/>
            <person name="Kohler A."/>
            <person name="Barry K."/>
            <person name="LaButti K."/>
            <person name="Morin E."/>
            <person name="Salamov A."/>
            <person name="Lipzen A."/>
            <person name="Mereny Z."/>
            <person name="Hegedus B."/>
            <person name="Baldrian P."/>
            <person name="Stursova M."/>
            <person name="Weitz H."/>
            <person name="Taylor A."/>
            <person name="Grigoriev I.V."/>
            <person name="Nagy L.G."/>
            <person name="Martin F."/>
            <person name="Kauserud H."/>
        </authorList>
    </citation>
    <scope>NUCLEOTIDE SEQUENCE</scope>
    <source>
        <strain evidence="2">CBHHK002</strain>
    </source>
</reference>
<name>A0AAD7A750_9AGAR</name>
<proteinExistence type="predicted"/>
<keyword evidence="1" id="KW-0812">Transmembrane</keyword>
<evidence type="ECO:0000256" key="1">
    <source>
        <dbReference type="SAM" id="Phobius"/>
    </source>
</evidence>
<gene>
    <name evidence="2" type="ORF">DFH08DRAFT_995966</name>
</gene>
<accession>A0AAD7A750</accession>
<dbReference type="EMBL" id="JARIHO010000014">
    <property type="protein sequence ID" value="KAJ7350891.1"/>
    <property type="molecule type" value="Genomic_DNA"/>
</dbReference>
<feature type="transmembrane region" description="Helical" evidence="1">
    <location>
        <begin position="52"/>
        <end position="69"/>
    </location>
</feature>
<dbReference type="AlphaFoldDB" id="A0AAD7A750"/>
<dbReference type="Proteomes" id="UP001218218">
    <property type="component" value="Unassembled WGS sequence"/>
</dbReference>
<protein>
    <submittedName>
        <fullName evidence="2">Uncharacterized protein</fullName>
    </submittedName>
</protein>
<keyword evidence="1" id="KW-0472">Membrane</keyword>
<keyword evidence="1" id="KW-1133">Transmembrane helix</keyword>
<feature type="transmembrane region" description="Helical" evidence="1">
    <location>
        <begin position="90"/>
        <end position="108"/>
    </location>
</feature>
<feature type="transmembrane region" description="Helical" evidence="1">
    <location>
        <begin position="12"/>
        <end position="40"/>
    </location>
</feature>
<evidence type="ECO:0000313" key="3">
    <source>
        <dbReference type="Proteomes" id="UP001218218"/>
    </source>
</evidence>
<organism evidence="2 3">
    <name type="scientific">Mycena albidolilacea</name>
    <dbReference type="NCBI Taxonomy" id="1033008"/>
    <lineage>
        <taxon>Eukaryota</taxon>
        <taxon>Fungi</taxon>
        <taxon>Dikarya</taxon>
        <taxon>Basidiomycota</taxon>
        <taxon>Agaricomycotina</taxon>
        <taxon>Agaricomycetes</taxon>
        <taxon>Agaricomycetidae</taxon>
        <taxon>Agaricales</taxon>
        <taxon>Marasmiineae</taxon>
        <taxon>Mycenaceae</taxon>
        <taxon>Mycena</taxon>
    </lineage>
</organism>
<evidence type="ECO:0000313" key="2">
    <source>
        <dbReference type="EMBL" id="KAJ7350891.1"/>
    </source>
</evidence>
<keyword evidence="3" id="KW-1185">Reference proteome</keyword>
<sequence>MRPAFFIADGLVIYRCYVVWNNNILVTILPTLMLIAATVFGPVGPFDFNLTAYPFFALSLATNVLLTILTGDRAHLVDLPPVSRIESGMLYSATVLTYLIVVSIPRVSILEEPIFQPLTQIMGIAPTLIIVRAGMNLKGEEMPISDTQRPILGARIVQPDLNKDKYEETAINGITPQLPPILSARISQPDLNMPAIPQC</sequence>